<dbReference type="GO" id="GO:0043190">
    <property type="term" value="C:ATP-binding cassette (ABC) transporter complex"/>
    <property type="evidence" value="ECO:0007669"/>
    <property type="project" value="TreeGrafter"/>
</dbReference>
<feature type="transmembrane region" description="Helical" evidence="6">
    <location>
        <begin position="98"/>
        <end position="121"/>
    </location>
</feature>
<comment type="subcellular location">
    <subcellularLocation>
        <location evidence="1">Cell membrane</location>
        <topology evidence="1">Multi-pass membrane protein</topology>
    </subcellularLocation>
</comment>
<feature type="transmembrane region" description="Helical" evidence="6">
    <location>
        <begin position="268"/>
        <end position="289"/>
    </location>
</feature>
<dbReference type="EMBL" id="CP007770">
    <property type="protein sequence ID" value="AJC88267.1"/>
    <property type="molecule type" value="Genomic_DNA"/>
</dbReference>
<keyword evidence="2" id="KW-1003">Cell membrane</keyword>
<protein>
    <submittedName>
        <fullName evidence="7">Putative lipooligosaccharide transport system, permease component (LptG family)</fullName>
    </submittedName>
</protein>
<organism evidence="7 8">
    <name type="scientific">Campylobacter insulaenigrae NCTC 12927</name>
    <dbReference type="NCBI Taxonomy" id="1031564"/>
    <lineage>
        <taxon>Bacteria</taxon>
        <taxon>Pseudomonadati</taxon>
        <taxon>Campylobacterota</taxon>
        <taxon>Epsilonproteobacteria</taxon>
        <taxon>Campylobacterales</taxon>
        <taxon>Campylobacteraceae</taxon>
        <taxon>Campylobacter</taxon>
    </lineage>
</organism>
<accession>A0A0A8H2Q8</accession>
<sequence length="353" mass="41017">MNIFFRYISSLYLKSFFILFFSLTFFFVAIDFLVNFNKIPKSANLELLYVFFLVCSAISYILPLAIVFALILCIFHMIRSNEFVSLYALGLSKNQVVFYPFLWALFFCILYVGLNFTPFAYANEYKSNIVKTGVISREGNEVLIKYNDSFVYIEKTSANSLYNVKIFKIKDLDIKQLIQASNAQFKGNFWDLNEVKSTITPEYLIVSQEGLKIEEFNNLKGLEDFSPKILERISLVENDPSYSIKDALESIIIFSKQSISTSALRTNLYSLILFPFFAPFLMLIIYYYFPITARFFNLAFLAFIFFISVLGVWGLLFLLIRLSKNDILLPELGIMLPIFILMTIGSFYYFKNK</sequence>
<dbReference type="GO" id="GO:0015920">
    <property type="term" value="P:lipopolysaccharide transport"/>
    <property type="evidence" value="ECO:0007669"/>
    <property type="project" value="TreeGrafter"/>
</dbReference>
<dbReference type="AlphaFoldDB" id="A0A0A8H2Q8"/>
<reference evidence="7 8" key="1">
    <citation type="journal article" date="2014" name="Genome Biol. Evol.">
        <title>Comparative Genomics of the Campylobacter lari Group.</title>
        <authorList>
            <person name="Miller W.G."/>
            <person name="Yee E."/>
            <person name="Chapman M.H."/>
            <person name="Smith T.P."/>
            <person name="Bono J.L."/>
            <person name="Huynh S."/>
            <person name="Parker C.T."/>
            <person name="Vandamme P."/>
            <person name="Luong K."/>
            <person name="Korlach J."/>
        </authorList>
    </citation>
    <scope>NUCLEOTIDE SEQUENCE [LARGE SCALE GENOMIC DNA]</scope>
    <source>
        <strain evidence="7 8">NCTC 12927</strain>
    </source>
</reference>
<feature type="transmembrane region" description="Helical" evidence="6">
    <location>
        <begin position="12"/>
        <end position="36"/>
    </location>
</feature>
<gene>
    <name evidence="7" type="ORF">CINS_1311</name>
</gene>
<feature type="transmembrane region" description="Helical" evidence="6">
    <location>
        <begin position="332"/>
        <end position="350"/>
    </location>
</feature>
<dbReference type="KEGG" id="cis:CINS_1311"/>
<dbReference type="PANTHER" id="PTHR33529">
    <property type="entry name" value="SLR0882 PROTEIN-RELATED"/>
    <property type="match status" value="1"/>
</dbReference>
<dbReference type="Proteomes" id="UP000031163">
    <property type="component" value="Chromosome"/>
</dbReference>
<evidence type="ECO:0000256" key="2">
    <source>
        <dbReference type="ARBA" id="ARBA00022475"/>
    </source>
</evidence>
<keyword evidence="5 6" id="KW-0472">Membrane</keyword>
<dbReference type="InterPro" id="IPR005495">
    <property type="entry name" value="LptG/LptF_permease"/>
</dbReference>
<proteinExistence type="predicted"/>
<evidence type="ECO:0000256" key="1">
    <source>
        <dbReference type="ARBA" id="ARBA00004651"/>
    </source>
</evidence>
<name>A0A0A8H2Q8_9BACT</name>
<evidence type="ECO:0000256" key="3">
    <source>
        <dbReference type="ARBA" id="ARBA00022692"/>
    </source>
</evidence>
<evidence type="ECO:0000256" key="6">
    <source>
        <dbReference type="SAM" id="Phobius"/>
    </source>
</evidence>
<dbReference type="Pfam" id="PF03739">
    <property type="entry name" value="LptF_LptG"/>
    <property type="match status" value="1"/>
</dbReference>
<keyword evidence="3 6" id="KW-0812">Transmembrane</keyword>
<dbReference type="GeneID" id="74432092"/>
<feature type="transmembrane region" description="Helical" evidence="6">
    <location>
        <begin position="48"/>
        <end position="78"/>
    </location>
</feature>
<dbReference type="RefSeq" id="WP_039650887.1">
    <property type="nucleotide sequence ID" value="NZ_CP007770.1"/>
</dbReference>
<evidence type="ECO:0000313" key="7">
    <source>
        <dbReference type="EMBL" id="AJC88267.1"/>
    </source>
</evidence>
<keyword evidence="4 6" id="KW-1133">Transmembrane helix</keyword>
<dbReference type="STRING" id="1031564.CINS_1311"/>
<dbReference type="HOGENOM" id="CLU_065978_0_0_7"/>
<evidence type="ECO:0000256" key="5">
    <source>
        <dbReference type="ARBA" id="ARBA00023136"/>
    </source>
</evidence>
<evidence type="ECO:0000313" key="8">
    <source>
        <dbReference type="Proteomes" id="UP000031163"/>
    </source>
</evidence>
<feature type="transmembrane region" description="Helical" evidence="6">
    <location>
        <begin position="295"/>
        <end position="320"/>
    </location>
</feature>
<dbReference type="PANTHER" id="PTHR33529:SF6">
    <property type="entry name" value="YJGP_YJGQ FAMILY PERMEASE"/>
    <property type="match status" value="1"/>
</dbReference>
<evidence type="ECO:0000256" key="4">
    <source>
        <dbReference type="ARBA" id="ARBA00022989"/>
    </source>
</evidence>